<proteinExistence type="predicted"/>
<feature type="chain" id="PRO_5047282518" evidence="2">
    <location>
        <begin position="26"/>
        <end position="297"/>
    </location>
</feature>
<evidence type="ECO:0000256" key="1">
    <source>
        <dbReference type="SAM" id="Coils"/>
    </source>
</evidence>
<dbReference type="RefSeq" id="WP_226767300.1">
    <property type="nucleotide sequence ID" value="NZ_BAAAEO010000003.1"/>
</dbReference>
<gene>
    <name evidence="3" type="ORF">GCM10009098_18200</name>
</gene>
<reference evidence="4" key="1">
    <citation type="journal article" date="2019" name="Int. J. Syst. Evol. Microbiol.">
        <title>The Global Catalogue of Microorganisms (GCM) 10K type strain sequencing project: providing services to taxonomists for standard genome sequencing and annotation.</title>
        <authorList>
            <consortium name="The Broad Institute Genomics Platform"/>
            <consortium name="The Broad Institute Genome Sequencing Center for Infectious Disease"/>
            <person name="Wu L."/>
            <person name="Ma J."/>
        </authorList>
    </citation>
    <scope>NUCLEOTIDE SEQUENCE [LARGE SCALE GENOMIC DNA]</scope>
    <source>
        <strain evidence="4">JCM 14331</strain>
    </source>
</reference>
<feature type="coiled-coil region" evidence="1">
    <location>
        <begin position="114"/>
        <end position="218"/>
    </location>
</feature>
<dbReference type="EMBL" id="BAAAEO010000003">
    <property type="protein sequence ID" value="GAA0550924.1"/>
    <property type="molecule type" value="Genomic_DNA"/>
</dbReference>
<feature type="signal peptide" evidence="2">
    <location>
        <begin position="1"/>
        <end position="25"/>
    </location>
</feature>
<accession>A0ABP3NR57</accession>
<evidence type="ECO:0000256" key="2">
    <source>
        <dbReference type="SAM" id="SignalP"/>
    </source>
</evidence>
<protein>
    <submittedName>
        <fullName evidence="3">Uncharacterized protein</fullName>
    </submittedName>
</protein>
<evidence type="ECO:0000313" key="3">
    <source>
        <dbReference type="EMBL" id="GAA0550924.1"/>
    </source>
</evidence>
<keyword evidence="1" id="KW-0175">Coiled coil</keyword>
<evidence type="ECO:0000313" key="4">
    <source>
        <dbReference type="Proteomes" id="UP001501169"/>
    </source>
</evidence>
<keyword evidence="2" id="KW-0732">Signal</keyword>
<organism evidence="3 4">
    <name type="scientific">Rheinheimera aquimaris</name>
    <dbReference type="NCBI Taxonomy" id="412437"/>
    <lineage>
        <taxon>Bacteria</taxon>
        <taxon>Pseudomonadati</taxon>
        <taxon>Pseudomonadota</taxon>
        <taxon>Gammaproteobacteria</taxon>
        <taxon>Chromatiales</taxon>
        <taxon>Chromatiaceae</taxon>
        <taxon>Rheinheimera</taxon>
    </lineage>
</organism>
<dbReference type="Proteomes" id="UP001501169">
    <property type="component" value="Unassembled WGS sequence"/>
</dbReference>
<keyword evidence="4" id="KW-1185">Reference proteome</keyword>
<sequence>MKALRRTSFYLTALTAALTILPAQAADISPTLKKNADILQTILQTAFKEDENSRLSSMQYSYLTGQGLLFQANAVRSGRHVFHFSGSGIPPVAPVPPVPPQPDSEFDFEFDIDHEDIERLTEAAQEMAEQVKQQHRYTYRIAEKQRAIERELRDVERDLRDIEFNKSMSKLDKEQQQELATLQQKAKVLKEKQAEVEKEAATSRKQLEEQRSKQLAEQQKQTAAMVKTVGEKFSQILCDYGASLRDMPDTEYVSLQVNNRGSDGRYYWVVRKSDINQCMTGKIKAKDLLTKASTYQF</sequence>
<comment type="caution">
    <text evidence="3">The sequence shown here is derived from an EMBL/GenBank/DDBJ whole genome shotgun (WGS) entry which is preliminary data.</text>
</comment>
<name>A0ABP3NR57_9GAMM</name>